<proteinExistence type="predicted"/>
<dbReference type="EMBL" id="ML120496">
    <property type="protein sequence ID" value="RPA91441.1"/>
    <property type="molecule type" value="Genomic_DNA"/>
</dbReference>
<gene>
    <name evidence="1" type="ORF">L873DRAFT_1819376</name>
</gene>
<dbReference type="AlphaFoldDB" id="A0A3N4J4B9"/>
<sequence length="71" mass="7879">MNHPSGGGLPRFISGSSTIPVLQTVHVIPVFQPEKSHGKLPLQFVNWVGIDIIRPVKLFQRRVILAAPETR</sequence>
<name>A0A3N4J4B9_9PEZI</name>
<organism evidence="1 2">
    <name type="scientific">Choiromyces venosus 120613-1</name>
    <dbReference type="NCBI Taxonomy" id="1336337"/>
    <lineage>
        <taxon>Eukaryota</taxon>
        <taxon>Fungi</taxon>
        <taxon>Dikarya</taxon>
        <taxon>Ascomycota</taxon>
        <taxon>Pezizomycotina</taxon>
        <taxon>Pezizomycetes</taxon>
        <taxon>Pezizales</taxon>
        <taxon>Tuberaceae</taxon>
        <taxon>Choiromyces</taxon>
    </lineage>
</organism>
<evidence type="ECO:0000313" key="2">
    <source>
        <dbReference type="Proteomes" id="UP000276215"/>
    </source>
</evidence>
<keyword evidence="2" id="KW-1185">Reference proteome</keyword>
<dbReference type="Proteomes" id="UP000276215">
    <property type="component" value="Unassembled WGS sequence"/>
</dbReference>
<protein>
    <submittedName>
        <fullName evidence="1">Uncharacterized protein</fullName>
    </submittedName>
</protein>
<accession>A0A3N4J4B9</accession>
<reference evidence="1 2" key="1">
    <citation type="journal article" date="2018" name="Nat. Ecol. Evol.">
        <title>Pezizomycetes genomes reveal the molecular basis of ectomycorrhizal truffle lifestyle.</title>
        <authorList>
            <person name="Murat C."/>
            <person name="Payen T."/>
            <person name="Noel B."/>
            <person name="Kuo A."/>
            <person name="Morin E."/>
            <person name="Chen J."/>
            <person name="Kohler A."/>
            <person name="Krizsan K."/>
            <person name="Balestrini R."/>
            <person name="Da Silva C."/>
            <person name="Montanini B."/>
            <person name="Hainaut M."/>
            <person name="Levati E."/>
            <person name="Barry K.W."/>
            <person name="Belfiori B."/>
            <person name="Cichocki N."/>
            <person name="Clum A."/>
            <person name="Dockter R.B."/>
            <person name="Fauchery L."/>
            <person name="Guy J."/>
            <person name="Iotti M."/>
            <person name="Le Tacon F."/>
            <person name="Lindquist E.A."/>
            <person name="Lipzen A."/>
            <person name="Malagnac F."/>
            <person name="Mello A."/>
            <person name="Molinier V."/>
            <person name="Miyauchi S."/>
            <person name="Poulain J."/>
            <person name="Riccioni C."/>
            <person name="Rubini A."/>
            <person name="Sitrit Y."/>
            <person name="Splivallo R."/>
            <person name="Traeger S."/>
            <person name="Wang M."/>
            <person name="Zifcakova L."/>
            <person name="Wipf D."/>
            <person name="Zambonelli A."/>
            <person name="Paolocci F."/>
            <person name="Nowrousian M."/>
            <person name="Ottonello S."/>
            <person name="Baldrian P."/>
            <person name="Spatafora J.W."/>
            <person name="Henrissat B."/>
            <person name="Nagy L.G."/>
            <person name="Aury J.M."/>
            <person name="Wincker P."/>
            <person name="Grigoriev I.V."/>
            <person name="Bonfante P."/>
            <person name="Martin F.M."/>
        </authorList>
    </citation>
    <scope>NUCLEOTIDE SEQUENCE [LARGE SCALE GENOMIC DNA]</scope>
    <source>
        <strain evidence="1 2">120613-1</strain>
    </source>
</reference>
<evidence type="ECO:0000313" key="1">
    <source>
        <dbReference type="EMBL" id="RPA91441.1"/>
    </source>
</evidence>